<evidence type="ECO:0000313" key="2">
    <source>
        <dbReference type="EMBL" id="MBM7055125.1"/>
    </source>
</evidence>
<feature type="transmembrane region" description="Helical" evidence="1">
    <location>
        <begin position="116"/>
        <end position="143"/>
    </location>
</feature>
<keyword evidence="1" id="KW-0472">Membrane</keyword>
<feature type="transmembrane region" description="Helical" evidence="1">
    <location>
        <begin position="433"/>
        <end position="452"/>
    </location>
</feature>
<feature type="transmembrane region" description="Helical" evidence="1">
    <location>
        <begin position="189"/>
        <end position="208"/>
    </location>
</feature>
<reference evidence="2 3" key="1">
    <citation type="submission" date="2021-02" db="EMBL/GenBank/DDBJ databases">
        <title>Genome Streptomyces sp. RHZ10.</title>
        <authorList>
            <person name="Besaury L."/>
        </authorList>
    </citation>
    <scope>NUCLEOTIDE SEQUENCE [LARGE SCALE GENOMIC DNA]</scope>
    <source>
        <strain evidence="2 3">RHZ10</strain>
    </source>
</reference>
<keyword evidence="1" id="KW-0812">Transmembrane</keyword>
<proteinExistence type="predicted"/>
<feature type="transmembrane region" description="Helical" evidence="1">
    <location>
        <begin position="506"/>
        <end position="526"/>
    </location>
</feature>
<dbReference type="RefSeq" id="WP_205083459.1">
    <property type="nucleotide sequence ID" value="NZ_JAFEUF010000063.1"/>
</dbReference>
<feature type="transmembrane region" description="Helical" evidence="1">
    <location>
        <begin position="399"/>
        <end position="421"/>
    </location>
</feature>
<dbReference type="Proteomes" id="UP000712045">
    <property type="component" value="Unassembled WGS sequence"/>
</dbReference>
<name>A0ABS2HWW8_9ACTN</name>
<evidence type="ECO:0000313" key="3">
    <source>
        <dbReference type="Proteomes" id="UP000712045"/>
    </source>
</evidence>
<gene>
    <name evidence="2" type="ORF">JS521_14880</name>
</gene>
<keyword evidence="3" id="KW-1185">Reference proteome</keyword>
<feature type="transmembrane region" description="Helical" evidence="1">
    <location>
        <begin position="472"/>
        <end position="500"/>
    </location>
</feature>
<feature type="transmembrane region" description="Helical" evidence="1">
    <location>
        <begin position="329"/>
        <end position="347"/>
    </location>
</feature>
<feature type="transmembrane region" description="Helical" evidence="1">
    <location>
        <begin position="149"/>
        <end position="169"/>
    </location>
</feature>
<keyword evidence="1" id="KW-1133">Transmembrane helix</keyword>
<feature type="transmembrane region" description="Helical" evidence="1">
    <location>
        <begin position="73"/>
        <end position="95"/>
    </location>
</feature>
<accession>A0ABS2HWW8</accession>
<comment type="caution">
    <text evidence="2">The sequence shown here is derived from an EMBL/GenBank/DDBJ whole genome shotgun (WGS) entry which is preliminary data.</text>
</comment>
<evidence type="ECO:0000256" key="1">
    <source>
        <dbReference type="SAM" id="Phobius"/>
    </source>
</evidence>
<feature type="transmembrane region" description="Helical" evidence="1">
    <location>
        <begin position="44"/>
        <end position="67"/>
    </location>
</feature>
<organism evidence="2 3">
    <name type="scientific">Streptomyces durocortorensis</name>
    <dbReference type="NCBI Taxonomy" id="2811104"/>
    <lineage>
        <taxon>Bacteria</taxon>
        <taxon>Bacillati</taxon>
        <taxon>Actinomycetota</taxon>
        <taxon>Actinomycetes</taxon>
        <taxon>Kitasatosporales</taxon>
        <taxon>Streptomycetaceae</taxon>
        <taxon>Streptomyces</taxon>
    </lineage>
</organism>
<feature type="transmembrane region" description="Helical" evidence="1">
    <location>
        <begin position="246"/>
        <end position="268"/>
    </location>
</feature>
<sequence>MSVLDAPVTSAAPAAPTTGLTPVFVRLKLTLLRNGLRQSSGRKAAFIASLVVSLLLAAGQVLALVLLRGNEHAGTVVVLLTGVVALGWAVLPLFFPSGDDTLDPTRLVMLPLRPEPLIRALLVSSMIGIGPLFTLCLVVGSVLALAHGAAGVVFAVLAVPLTMLLCVALSRAVATANVRLLNSRKGRDLAVLSGLVIAVGIQFVNFGAQRLGQAGGLSALDPAASVVRWLPGASAVGAVETASDGAYGVAVLQTLITVGALVALMWMWQRSLVKLMTAPDGSTLAAAEPARKEKETGRRGLSGLLPEGRTGTVMQRSLRYVARDPKTKAAWVTALAVGAIVPLLNAVQGTGSVYFACFAAGMLGMQMYNQFGQDTSAFWMVALTISSPRDAYVELRARALVLLLLTLPFTLLVCGVTAAMIGDWRSLPGALGLSFALLGSMLATGAVASALFPYSIPQEGAFKNVVPGQGGLAWISIFGGMLAAALLSAPVIVPTIWMHVTDHHDALWLMVPGGLVYAALIGWAGLRIAAGRTANRLPEILAAVSKG</sequence>
<dbReference type="EMBL" id="JAFEUF010000063">
    <property type="protein sequence ID" value="MBM7055125.1"/>
    <property type="molecule type" value="Genomic_DNA"/>
</dbReference>
<protein>
    <submittedName>
        <fullName evidence="2">Transporter</fullName>
    </submittedName>
</protein>